<sequence length="302" mass="33141">MKFAFLPKPWDAVVDDLTDHGHTFVDLDESPDVLVFRGNPEDFPEELPPSVKLVQVAYAGVEKLVEAGVLDVDVPVANAAGIYDDTVAEAALALLLGVLHRHKAVTPQWNDRQLNEETDYLFDNKKVAVIGAGGIGKMLIRFLEPFGPEIIAVNRSGNPVPGAKRTVAMSEAQDVWSEADYFVLIAPLTKQTHHLVNAEVLRAMKPNAVVVNVGRGPLIDTEALTKALQDGTIAGAGLDVTDPEPLPEDHPLWQMDRCLITPHTANIPRYMQARVGELTRRNWEALQEGRPLPTQIDVEEGY</sequence>
<dbReference type="Proteomes" id="UP001205920">
    <property type="component" value="Unassembled WGS sequence"/>
</dbReference>
<dbReference type="InterPro" id="IPR029753">
    <property type="entry name" value="D-isomer_DH_CS"/>
</dbReference>
<protein>
    <recommendedName>
        <fullName evidence="3">D-isomer specific 2-hydroxyacid dehydrogenase NAD-binding domain-containing protein</fullName>
    </recommendedName>
</protein>
<evidence type="ECO:0000259" key="3">
    <source>
        <dbReference type="Pfam" id="PF02826"/>
    </source>
</evidence>
<feature type="domain" description="D-isomer specific 2-hydroxyacid dehydrogenase NAD-binding" evidence="3">
    <location>
        <begin position="93"/>
        <end position="265"/>
    </location>
</feature>
<evidence type="ECO:0000256" key="2">
    <source>
        <dbReference type="ARBA" id="ARBA00023027"/>
    </source>
</evidence>
<keyword evidence="2" id="KW-0520">NAD</keyword>
<evidence type="ECO:0000313" key="4">
    <source>
        <dbReference type="EMBL" id="MCO6394549.1"/>
    </source>
</evidence>
<dbReference type="InterPro" id="IPR006140">
    <property type="entry name" value="D-isomer_DH_NAD-bd"/>
</dbReference>
<dbReference type="Gene3D" id="3.40.50.720">
    <property type="entry name" value="NAD(P)-binding Rossmann-like Domain"/>
    <property type="match status" value="2"/>
</dbReference>
<organism evidence="4 5">
    <name type="scientific">Corynebacterium lipophilum</name>
    <dbReference type="NCBI Taxonomy" id="2804918"/>
    <lineage>
        <taxon>Bacteria</taxon>
        <taxon>Bacillati</taxon>
        <taxon>Actinomycetota</taxon>
        <taxon>Actinomycetes</taxon>
        <taxon>Mycobacteriales</taxon>
        <taxon>Corynebacteriaceae</taxon>
        <taxon>Corynebacterium</taxon>
    </lineage>
</organism>
<dbReference type="Pfam" id="PF02826">
    <property type="entry name" value="2-Hacid_dh_C"/>
    <property type="match status" value="1"/>
</dbReference>
<proteinExistence type="predicted"/>
<dbReference type="RefSeq" id="WP_070478395.1">
    <property type="nucleotide sequence ID" value="NZ_JAEUWV010000006.1"/>
</dbReference>
<name>A0AAW5HSU1_9CORY</name>
<dbReference type="InterPro" id="IPR036291">
    <property type="entry name" value="NAD(P)-bd_dom_sf"/>
</dbReference>
<keyword evidence="5" id="KW-1185">Reference proteome</keyword>
<accession>A0AAW5HSU1</accession>
<dbReference type="GO" id="GO:0051287">
    <property type="term" value="F:NAD binding"/>
    <property type="evidence" value="ECO:0007669"/>
    <property type="project" value="InterPro"/>
</dbReference>
<dbReference type="PANTHER" id="PTHR43333:SF1">
    <property type="entry name" value="D-ISOMER SPECIFIC 2-HYDROXYACID DEHYDROGENASE NAD-BINDING DOMAIN-CONTAINING PROTEIN"/>
    <property type="match status" value="1"/>
</dbReference>
<dbReference type="GO" id="GO:0016616">
    <property type="term" value="F:oxidoreductase activity, acting on the CH-OH group of donors, NAD or NADP as acceptor"/>
    <property type="evidence" value="ECO:0007669"/>
    <property type="project" value="UniProtKB-ARBA"/>
</dbReference>
<keyword evidence="1" id="KW-0560">Oxidoreductase</keyword>
<dbReference type="CDD" id="cd12159">
    <property type="entry name" value="2-Hacid_dh_2"/>
    <property type="match status" value="1"/>
</dbReference>
<dbReference type="SUPFAM" id="SSF52283">
    <property type="entry name" value="Formate/glycerate dehydrogenase catalytic domain-like"/>
    <property type="match status" value="1"/>
</dbReference>
<comment type="caution">
    <text evidence="4">The sequence shown here is derived from an EMBL/GenBank/DDBJ whole genome shotgun (WGS) entry which is preliminary data.</text>
</comment>
<gene>
    <name evidence="4" type="ORF">JMN37_06115</name>
</gene>
<dbReference type="EMBL" id="JAEUWV010000006">
    <property type="protein sequence ID" value="MCO6394549.1"/>
    <property type="molecule type" value="Genomic_DNA"/>
</dbReference>
<evidence type="ECO:0000313" key="5">
    <source>
        <dbReference type="Proteomes" id="UP001205920"/>
    </source>
</evidence>
<dbReference type="SUPFAM" id="SSF51735">
    <property type="entry name" value="NAD(P)-binding Rossmann-fold domains"/>
    <property type="match status" value="1"/>
</dbReference>
<dbReference type="AlphaFoldDB" id="A0AAW5HSU1"/>
<dbReference type="PROSITE" id="PS00671">
    <property type="entry name" value="D_2_HYDROXYACID_DH_3"/>
    <property type="match status" value="1"/>
</dbReference>
<dbReference type="PANTHER" id="PTHR43333">
    <property type="entry name" value="2-HACID_DH_C DOMAIN-CONTAINING PROTEIN"/>
    <property type="match status" value="1"/>
</dbReference>
<reference evidence="4 5" key="1">
    <citation type="submission" date="2021-01" db="EMBL/GenBank/DDBJ databases">
        <title>Identification and Characterization of Corynebacterium sp.</title>
        <authorList>
            <person name="Luo Q."/>
            <person name="Qu P."/>
            <person name="Chen Q."/>
        </authorList>
    </citation>
    <scope>NUCLEOTIDE SEQUENCE [LARGE SCALE GENOMIC DNA]</scope>
    <source>
        <strain evidence="4 5">MC-18</strain>
    </source>
</reference>
<evidence type="ECO:0000256" key="1">
    <source>
        <dbReference type="ARBA" id="ARBA00023002"/>
    </source>
</evidence>